<keyword evidence="3" id="KW-1185">Reference proteome</keyword>
<keyword evidence="1" id="KW-1133">Transmembrane helix</keyword>
<name>A0A1I4SWP0_9GAMM</name>
<evidence type="ECO:0000313" key="3">
    <source>
        <dbReference type="Proteomes" id="UP000198519"/>
    </source>
</evidence>
<keyword evidence="1" id="KW-0812">Transmembrane</keyword>
<feature type="transmembrane region" description="Helical" evidence="1">
    <location>
        <begin position="12"/>
        <end position="30"/>
    </location>
</feature>
<protein>
    <submittedName>
        <fullName evidence="2">Uncharacterized protein</fullName>
    </submittedName>
</protein>
<dbReference type="EMBL" id="FOUE01000006">
    <property type="protein sequence ID" value="SFM68740.1"/>
    <property type="molecule type" value="Genomic_DNA"/>
</dbReference>
<keyword evidence="1" id="KW-0472">Membrane</keyword>
<evidence type="ECO:0000256" key="1">
    <source>
        <dbReference type="SAM" id="Phobius"/>
    </source>
</evidence>
<proteinExistence type="predicted"/>
<sequence length="71" mass="7615">MKQLLTMANTTLALFLVALVVTILIAYPLAAKVPMFGQVAAHIGTLLFATGIKVAYIVRLVSLRALGRPLH</sequence>
<feature type="transmembrane region" description="Helical" evidence="1">
    <location>
        <begin position="36"/>
        <end position="58"/>
    </location>
</feature>
<dbReference type="STRING" id="488535.SAMN04487963_3358"/>
<reference evidence="3" key="1">
    <citation type="submission" date="2016-10" db="EMBL/GenBank/DDBJ databases">
        <authorList>
            <person name="Varghese N."/>
            <person name="Submissions S."/>
        </authorList>
    </citation>
    <scope>NUCLEOTIDE SEQUENCE [LARGE SCALE GENOMIC DNA]</scope>
    <source>
        <strain evidence="3">CGMCC 1.7061</strain>
    </source>
</reference>
<dbReference type="OrthoDB" id="6371106at2"/>
<dbReference type="RefSeq" id="WP_092025798.1">
    <property type="nucleotide sequence ID" value="NZ_FOUE01000006.1"/>
</dbReference>
<accession>A0A1I4SWP0</accession>
<dbReference type="Proteomes" id="UP000198519">
    <property type="component" value="Unassembled WGS sequence"/>
</dbReference>
<organism evidence="2 3">
    <name type="scientific">Marinobacter zhejiangensis</name>
    <dbReference type="NCBI Taxonomy" id="488535"/>
    <lineage>
        <taxon>Bacteria</taxon>
        <taxon>Pseudomonadati</taxon>
        <taxon>Pseudomonadota</taxon>
        <taxon>Gammaproteobacteria</taxon>
        <taxon>Pseudomonadales</taxon>
        <taxon>Marinobacteraceae</taxon>
        <taxon>Marinobacter</taxon>
    </lineage>
</organism>
<gene>
    <name evidence="2" type="ORF">SAMN04487963_3358</name>
</gene>
<evidence type="ECO:0000313" key="2">
    <source>
        <dbReference type="EMBL" id="SFM68740.1"/>
    </source>
</evidence>
<dbReference type="AlphaFoldDB" id="A0A1I4SWP0"/>